<reference evidence="1 2" key="1">
    <citation type="submission" date="2020-08" db="EMBL/GenBank/DDBJ databases">
        <title>Sequencing the genomes of 1000 actinobacteria strains.</title>
        <authorList>
            <person name="Klenk H.-P."/>
        </authorList>
    </citation>
    <scope>NUCLEOTIDE SEQUENCE [LARGE SCALE GENOMIC DNA]</scope>
    <source>
        <strain evidence="1 2">DSM 105783</strain>
    </source>
</reference>
<dbReference type="EMBL" id="JACHDR010000001">
    <property type="protein sequence ID" value="MBB5513836.1"/>
    <property type="molecule type" value="Genomic_DNA"/>
</dbReference>
<comment type="caution">
    <text evidence="1">The sequence shown here is derived from an EMBL/GenBank/DDBJ whole genome shotgun (WGS) entry which is preliminary data.</text>
</comment>
<protein>
    <recommendedName>
        <fullName evidence="3">Cytochrome</fullName>
    </recommendedName>
</protein>
<dbReference type="Proteomes" id="UP000580797">
    <property type="component" value="Unassembled WGS sequence"/>
</dbReference>
<evidence type="ECO:0000313" key="2">
    <source>
        <dbReference type="Proteomes" id="UP000580797"/>
    </source>
</evidence>
<accession>A0A7W8TVT9</accession>
<organism evidence="1 2">
    <name type="scientific">Neomicrococcus aestuarii</name>
    <dbReference type="NCBI Taxonomy" id="556325"/>
    <lineage>
        <taxon>Bacteria</taxon>
        <taxon>Bacillati</taxon>
        <taxon>Actinomycetota</taxon>
        <taxon>Actinomycetes</taxon>
        <taxon>Micrococcales</taxon>
        <taxon>Micrococcaceae</taxon>
        <taxon>Neomicrococcus</taxon>
    </lineage>
</organism>
<gene>
    <name evidence="1" type="ORF">HD598_002523</name>
</gene>
<name>A0A7W8TVT9_9MICC</name>
<dbReference type="AlphaFoldDB" id="A0A7W8TVT9"/>
<proteinExistence type="predicted"/>
<dbReference type="RefSeq" id="WP_183666283.1">
    <property type="nucleotide sequence ID" value="NZ_BAAARH010000008.1"/>
</dbReference>
<evidence type="ECO:0008006" key="3">
    <source>
        <dbReference type="Google" id="ProtNLM"/>
    </source>
</evidence>
<evidence type="ECO:0000313" key="1">
    <source>
        <dbReference type="EMBL" id="MBB5513836.1"/>
    </source>
</evidence>
<sequence length="289" mass="31552">MTSPLLAQNTEFGRMYARQANGVPEVPSITTVIGQAATDMDGWVGHMAATAVIQDQRLAECVGNQAKLKAIARQASSAAVEYRDAAARRGDRVHFYAENIALRAMGKPHQSVQARETLKENGEGAFADRFDEWWEQFRVRPLAAEVTVWNSEVGYAGTLDLVAEIAGRICLIDYKTKGTDRNGRAKSLDPKVVMQLTAGLKAQEISVDPAAGRWDEWPYPKDAMLLGVALGETEVVPMMAEPHVLPAYWRRFWALRQVWESNVATAGLGHPLRAVPAPPAAAPAAEPHA</sequence>